<feature type="region of interest" description="Disordered" evidence="2">
    <location>
        <begin position="192"/>
        <end position="218"/>
    </location>
</feature>
<evidence type="ECO:0008006" key="5">
    <source>
        <dbReference type="Google" id="ProtNLM"/>
    </source>
</evidence>
<evidence type="ECO:0000256" key="2">
    <source>
        <dbReference type="SAM" id="MobiDB-lite"/>
    </source>
</evidence>
<reference evidence="3" key="2">
    <citation type="submission" date="2020-09" db="EMBL/GenBank/DDBJ databases">
        <authorList>
            <person name="Sun Q."/>
            <person name="Zhou Y."/>
        </authorList>
    </citation>
    <scope>NUCLEOTIDE SEQUENCE</scope>
    <source>
        <strain evidence="3">CGMCC 4.7272</strain>
    </source>
</reference>
<dbReference type="PANTHER" id="PTHR44395">
    <property type="match status" value="1"/>
</dbReference>
<dbReference type="Gene3D" id="1.25.40.10">
    <property type="entry name" value="Tetratricopeptide repeat domain"/>
    <property type="match status" value="2"/>
</dbReference>
<dbReference type="PROSITE" id="PS50005">
    <property type="entry name" value="TPR"/>
    <property type="match status" value="3"/>
</dbReference>
<evidence type="ECO:0000313" key="4">
    <source>
        <dbReference type="Proteomes" id="UP000625682"/>
    </source>
</evidence>
<feature type="repeat" description="TPR" evidence="1">
    <location>
        <begin position="53"/>
        <end position="86"/>
    </location>
</feature>
<gene>
    <name evidence="3" type="ORF">GCM10012282_79720</name>
</gene>
<comment type="caution">
    <text evidence="3">The sequence shown here is derived from an EMBL/GenBank/DDBJ whole genome shotgun (WGS) entry which is preliminary data.</text>
</comment>
<evidence type="ECO:0000313" key="3">
    <source>
        <dbReference type="EMBL" id="GGJ70928.1"/>
    </source>
</evidence>
<dbReference type="EMBL" id="BMMU01000063">
    <property type="protein sequence ID" value="GGJ70928.1"/>
    <property type="molecule type" value="Genomic_DNA"/>
</dbReference>
<protein>
    <recommendedName>
        <fullName evidence="5">Tetratricopeptide repeat protein</fullName>
    </recommendedName>
</protein>
<keyword evidence="1" id="KW-0802">TPR repeat</keyword>
<reference evidence="3" key="1">
    <citation type="journal article" date="2014" name="Int. J. Syst. Evol. Microbiol.">
        <title>Complete genome sequence of Corynebacterium casei LMG S-19264T (=DSM 44701T), isolated from a smear-ripened cheese.</title>
        <authorList>
            <consortium name="US DOE Joint Genome Institute (JGI-PGF)"/>
            <person name="Walter F."/>
            <person name="Albersmeier A."/>
            <person name="Kalinowski J."/>
            <person name="Ruckert C."/>
        </authorList>
    </citation>
    <scope>NUCLEOTIDE SEQUENCE</scope>
    <source>
        <strain evidence="3">CGMCC 4.7272</strain>
    </source>
</reference>
<feature type="repeat" description="TPR" evidence="1">
    <location>
        <begin position="154"/>
        <end position="187"/>
    </location>
</feature>
<dbReference type="SMART" id="SM00028">
    <property type="entry name" value="TPR"/>
    <property type="match status" value="3"/>
</dbReference>
<name>A0A917PCI1_9ACTN</name>
<evidence type="ECO:0000256" key="1">
    <source>
        <dbReference type="PROSITE-ProRule" id="PRU00339"/>
    </source>
</evidence>
<proteinExistence type="predicted"/>
<keyword evidence="4" id="KW-1185">Reference proteome</keyword>
<organism evidence="3 4">
    <name type="scientific">Streptomyces lacrimifluminis</name>
    <dbReference type="NCBI Taxonomy" id="1500077"/>
    <lineage>
        <taxon>Bacteria</taxon>
        <taxon>Bacillati</taxon>
        <taxon>Actinomycetota</taxon>
        <taxon>Actinomycetes</taxon>
        <taxon>Kitasatosporales</taxon>
        <taxon>Streptomycetaceae</taxon>
        <taxon>Streptomyces</taxon>
    </lineage>
</organism>
<dbReference type="InterPro" id="IPR011990">
    <property type="entry name" value="TPR-like_helical_dom_sf"/>
</dbReference>
<feature type="compositionally biased region" description="Low complexity" evidence="2">
    <location>
        <begin position="201"/>
        <end position="218"/>
    </location>
</feature>
<dbReference type="Proteomes" id="UP000625682">
    <property type="component" value="Unassembled WGS sequence"/>
</dbReference>
<sequence>MKKRMALWTALVATVVVAQLVTGWVPLPTADSKTTTAAGTKPTGPAAKLVLKAEELVQAGIRQGENKDFSGARSSFRRALDLDPANKLAWYNLGVIAQENHRTADARAAYDKALKIDPDFDSALYNKAILLESSDTDKAIALLKRIVGADPRAATAYLHLGQALAKKGRDGEAEDAFGFAVRADPSLQQFVPEQFRDSSDSSDSTTAASTGTEAGTNR</sequence>
<dbReference type="Pfam" id="PF13432">
    <property type="entry name" value="TPR_16"/>
    <property type="match status" value="2"/>
</dbReference>
<dbReference type="GO" id="GO:0035269">
    <property type="term" value="P:protein O-linked glycosylation via mannose"/>
    <property type="evidence" value="ECO:0007669"/>
    <property type="project" value="TreeGrafter"/>
</dbReference>
<dbReference type="PANTHER" id="PTHR44395:SF1">
    <property type="entry name" value="PROTEIN O-MANNOSYL-TRANSFERASE TMTC3"/>
    <property type="match status" value="1"/>
</dbReference>
<dbReference type="GO" id="GO:0000030">
    <property type="term" value="F:mannosyltransferase activity"/>
    <property type="evidence" value="ECO:0007669"/>
    <property type="project" value="TreeGrafter"/>
</dbReference>
<feature type="repeat" description="TPR" evidence="1">
    <location>
        <begin position="87"/>
        <end position="120"/>
    </location>
</feature>
<dbReference type="InterPro" id="IPR019734">
    <property type="entry name" value="TPR_rpt"/>
</dbReference>
<dbReference type="AlphaFoldDB" id="A0A917PCI1"/>
<accession>A0A917PCI1</accession>
<dbReference type="SUPFAM" id="SSF48452">
    <property type="entry name" value="TPR-like"/>
    <property type="match status" value="1"/>
</dbReference>